<feature type="domain" description="Serine aminopeptidase S33" evidence="1">
    <location>
        <begin position="1"/>
        <end position="35"/>
    </location>
</feature>
<dbReference type="InterPro" id="IPR029058">
    <property type="entry name" value="AB_hydrolase_fold"/>
</dbReference>
<keyword evidence="3" id="KW-1185">Reference proteome</keyword>
<feature type="non-terminal residue" evidence="2">
    <location>
        <position position="35"/>
    </location>
</feature>
<dbReference type="EMBL" id="JAFNEN010004307">
    <property type="protein sequence ID" value="KAG8171193.1"/>
    <property type="molecule type" value="Genomic_DNA"/>
</dbReference>
<proteinExistence type="predicted"/>
<feature type="non-terminal residue" evidence="2">
    <location>
        <position position="1"/>
    </location>
</feature>
<accession>A0AAV6THN0</accession>
<dbReference type="InterPro" id="IPR022742">
    <property type="entry name" value="Hydrolase_4"/>
</dbReference>
<dbReference type="SUPFAM" id="SSF53474">
    <property type="entry name" value="alpha/beta-Hydrolases"/>
    <property type="match status" value="1"/>
</dbReference>
<sequence>ALVLLSHGFTEHCMMYDELAKALVQRGFFVFAHDH</sequence>
<evidence type="ECO:0000313" key="2">
    <source>
        <dbReference type="EMBL" id="KAG8171193.1"/>
    </source>
</evidence>
<comment type="caution">
    <text evidence="2">The sequence shown here is derived from an EMBL/GenBank/DDBJ whole genome shotgun (WGS) entry which is preliminary data.</text>
</comment>
<dbReference type="AlphaFoldDB" id="A0AAV6THN0"/>
<protein>
    <recommendedName>
        <fullName evidence="1">Serine aminopeptidase S33 domain-containing protein</fullName>
    </recommendedName>
</protein>
<organism evidence="2 3">
    <name type="scientific">Oedothorax gibbosus</name>
    <dbReference type="NCBI Taxonomy" id="931172"/>
    <lineage>
        <taxon>Eukaryota</taxon>
        <taxon>Metazoa</taxon>
        <taxon>Ecdysozoa</taxon>
        <taxon>Arthropoda</taxon>
        <taxon>Chelicerata</taxon>
        <taxon>Arachnida</taxon>
        <taxon>Araneae</taxon>
        <taxon>Araneomorphae</taxon>
        <taxon>Entelegynae</taxon>
        <taxon>Araneoidea</taxon>
        <taxon>Linyphiidae</taxon>
        <taxon>Erigoninae</taxon>
        <taxon>Oedothorax</taxon>
    </lineage>
</organism>
<reference evidence="2 3" key="1">
    <citation type="journal article" date="2022" name="Nat. Ecol. Evol.">
        <title>A masculinizing supergene underlies an exaggerated male reproductive morph in a spider.</title>
        <authorList>
            <person name="Hendrickx F."/>
            <person name="De Corte Z."/>
            <person name="Sonet G."/>
            <person name="Van Belleghem S.M."/>
            <person name="Kostlbacher S."/>
            <person name="Vangestel C."/>
        </authorList>
    </citation>
    <scope>NUCLEOTIDE SEQUENCE [LARGE SCALE GENOMIC DNA]</scope>
    <source>
        <strain evidence="2">W744_W776</strain>
    </source>
</reference>
<evidence type="ECO:0000313" key="3">
    <source>
        <dbReference type="Proteomes" id="UP000827092"/>
    </source>
</evidence>
<gene>
    <name evidence="2" type="ORF">JTE90_022424</name>
</gene>
<dbReference type="Gene3D" id="3.40.50.1820">
    <property type="entry name" value="alpha/beta hydrolase"/>
    <property type="match status" value="1"/>
</dbReference>
<dbReference type="Proteomes" id="UP000827092">
    <property type="component" value="Unassembled WGS sequence"/>
</dbReference>
<evidence type="ECO:0000259" key="1">
    <source>
        <dbReference type="Pfam" id="PF12146"/>
    </source>
</evidence>
<dbReference type="Pfam" id="PF12146">
    <property type="entry name" value="Hydrolase_4"/>
    <property type="match status" value="1"/>
</dbReference>
<name>A0AAV6THN0_9ARAC</name>